<reference evidence="2" key="2">
    <citation type="journal article" date="2023" name="Plants (Basel)">
        <title>Annotation of the Turnera subulata (Passifloraceae) Draft Genome Reveals the S-Locus Evolved after the Divergence of Turneroideae from Passifloroideae in a Stepwise Manner.</title>
        <authorList>
            <person name="Henning P.M."/>
            <person name="Roalson E.H."/>
            <person name="Mir W."/>
            <person name="McCubbin A.G."/>
            <person name="Shore J.S."/>
        </authorList>
    </citation>
    <scope>NUCLEOTIDE SEQUENCE</scope>
    <source>
        <strain evidence="2">F60SS</strain>
    </source>
</reference>
<protein>
    <submittedName>
        <fullName evidence="2">Uncharacterized protein</fullName>
    </submittedName>
</protein>
<accession>A0A9Q0GH00</accession>
<evidence type="ECO:0000256" key="1">
    <source>
        <dbReference type="SAM" id="MobiDB-lite"/>
    </source>
</evidence>
<feature type="region of interest" description="Disordered" evidence="1">
    <location>
        <begin position="44"/>
        <end position="71"/>
    </location>
</feature>
<reference evidence="2" key="1">
    <citation type="submission" date="2022-02" db="EMBL/GenBank/DDBJ databases">
        <authorList>
            <person name="Henning P.M."/>
            <person name="McCubbin A.G."/>
            <person name="Shore J.S."/>
        </authorList>
    </citation>
    <scope>NUCLEOTIDE SEQUENCE</scope>
    <source>
        <strain evidence="2">F60SS</strain>
        <tissue evidence="2">Leaves</tissue>
    </source>
</reference>
<dbReference type="EMBL" id="JAKUCV010000858">
    <property type="protein sequence ID" value="KAJ4848617.1"/>
    <property type="molecule type" value="Genomic_DNA"/>
</dbReference>
<feature type="compositionally biased region" description="Polar residues" evidence="1">
    <location>
        <begin position="57"/>
        <end position="67"/>
    </location>
</feature>
<evidence type="ECO:0000313" key="3">
    <source>
        <dbReference type="Proteomes" id="UP001141552"/>
    </source>
</evidence>
<dbReference type="Proteomes" id="UP001141552">
    <property type="component" value="Unassembled WGS sequence"/>
</dbReference>
<proteinExistence type="predicted"/>
<sequence length="150" mass="15376">MPTLQLHTCNACGKGALGFHLFPLAVKAAAAAITPIGVFTAAGRDTTQAPQPPRGNGAQSPAESSRVASLPSHCCTSRGSLFLAREDDLNEGDAAGQIGAGAASHETHCSDRRCCLLASGRGSQPTQEGPAAVAIARICSRHCTIHRPTH</sequence>
<evidence type="ECO:0000313" key="2">
    <source>
        <dbReference type="EMBL" id="KAJ4848617.1"/>
    </source>
</evidence>
<gene>
    <name evidence="2" type="ORF">Tsubulata_016183</name>
</gene>
<dbReference type="AlphaFoldDB" id="A0A9Q0GH00"/>
<comment type="caution">
    <text evidence="2">The sequence shown here is derived from an EMBL/GenBank/DDBJ whole genome shotgun (WGS) entry which is preliminary data.</text>
</comment>
<keyword evidence="3" id="KW-1185">Reference proteome</keyword>
<name>A0A9Q0GH00_9ROSI</name>
<organism evidence="2 3">
    <name type="scientific">Turnera subulata</name>
    <dbReference type="NCBI Taxonomy" id="218843"/>
    <lineage>
        <taxon>Eukaryota</taxon>
        <taxon>Viridiplantae</taxon>
        <taxon>Streptophyta</taxon>
        <taxon>Embryophyta</taxon>
        <taxon>Tracheophyta</taxon>
        <taxon>Spermatophyta</taxon>
        <taxon>Magnoliopsida</taxon>
        <taxon>eudicotyledons</taxon>
        <taxon>Gunneridae</taxon>
        <taxon>Pentapetalae</taxon>
        <taxon>rosids</taxon>
        <taxon>fabids</taxon>
        <taxon>Malpighiales</taxon>
        <taxon>Passifloraceae</taxon>
        <taxon>Turnera</taxon>
    </lineage>
</organism>